<proteinExistence type="predicted"/>
<comment type="caution">
    <text evidence="1">The sequence shown here is derived from an EMBL/GenBank/DDBJ whole genome shotgun (WGS) entry which is preliminary data.</text>
</comment>
<sequence length="162" mass="17420">MCNPIMWTTRYVETAAGRLGWDAEAVSDGDLVVGTQVGRFAIANPAPGDPEYLHAYSLWDLPNDVDRAELLEIATEVTMEAKGIAVILPKGMTTVAFTYEGVVAGPDSLPTVDQLAAILPRVQRMLWNAARVWFKKLEEADDTSVLAGIEAATRAALADSDG</sequence>
<evidence type="ECO:0000313" key="2">
    <source>
        <dbReference type="Proteomes" id="UP001482520"/>
    </source>
</evidence>
<name>A0ABV1NTG6_9ACTN</name>
<dbReference type="EMBL" id="JBEGDP010000001">
    <property type="protein sequence ID" value="MEQ7845778.1"/>
    <property type="molecule type" value="Genomic_DNA"/>
</dbReference>
<keyword evidence="2" id="KW-1185">Reference proteome</keyword>
<organism evidence="1 2">
    <name type="scientific">Nocardioides kribbensis</name>
    <dbReference type="NCBI Taxonomy" id="305517"/>
    <lineage>
        <taxon>Bacteria</taxon>
        <taxon>Bacillati</taxon>
        <taxon>Actinomycetota</taxon>
        <taxon>Actinomycetes</taxon>
        <taxon>Propionibacteriales</taxon>
        <taxon>Nocardioidaceae</taxon>
        <taxon>Nocardioides</taxon>
    </lineage>
</organism>
<evidence type="ECO:0008006" key="3">
    <source>
        <dbReference type="Google" id="ProtNLM"/>
    </source>
</evidence>
<evidence type="ECO:0000313" key="1">
    <source>
        <dbReference type="EMBL" id="MEQ7845778.1"/>
    </source>
</evidence>
<dbReference type="Proteomes" id="UP001482520">
    <property type="component" value="Unassembled WGS sequence"/>
</dbReference>
<reference evidence="1 2" key="1">
    <citation type="submission" date="2024-02" db="EMBL/GenBank/DDBJ databases">
        <title>Full genome sequence of Nocardioides kribbensis.</title>
        <authorList>
            <person name="Poletto B.L."/>
            <person name="Silva G."/>
            <person name="Galante D."/>
            <person name="Campos K.R."/>
            <person name="Santos M.B.N."/>
            <person name="Sacchi C.T."/>
        </authorList>
    </citation>
    <scope>NUCLEOTIDE SEQUENCE [LARGE SCALE GENOMIC DNA]</scope>
    <source>
        <strain evidence="1 2">O4R</strain>
    </source>
</reference>
<accession>A0ABV1NTG6</accession>
<protein>
    <recommendedName>
        <fullName evidence="3">DUF4259 domain-containing protein</fullName>
    </recommendedName>
</protein>
<gene>
    <name evidence="1" type="ORF">V6R90_00710</name>
</gene>
<dbReference type="RefSeq" id="WP_349803474.1">
    <property type="nucleotide sequence ID" value="NZ_JBEGDP010000001.1"/>
</dbReference>